<evidence type="ECO:0000256" key="3">
    <source>
        <dbReference type="ARBA" id="ARBA00007249"/>
    </source>
</evidence>
<dbReference type="InterPro" id="IPR050100">
    <property type="entry name" value="TRAFAC_GTPase_members"/>
</dbReference>
<dbReference type="InterPro" id="IPR004161">
    <property type="entry name" value="EFTu-like_2"/>
</dbReference>
<name>A0A2K6VQN1_ONCVO</name>
<dbReference type="PANTHER" id="PTHR23115">
    <property type="entry name" value="TRANSLATION FACTOR"/>
    <property type="match status" value="1"/>
</dbReference>
<dbReference type="Proteomes" id="UP000024404">
    <property type="component" value="Unassembled WGS sequence"/>
</dbReference>
<keyword evidence="8" id="KW-0648">Protein biosynthesis</keyword>
<sequence length="464" mass="50669">MGKEKTHINIVVIGHVDSGKSTTTGHLIYKCGGIDKRTIEKFEKEAQEMGKGSFKYAWVLDKLKAERERGITIDIALWKFETPKYYITIIDAPGHRDFIKNMITGTSQADCAVLVVACGTGEFEAGISKNGQTREHALLAQTLGVKQMIVACNKMDSTDPPFSEARFGEVTTEVSNYIKKIGYNPKSIPFVPISGFNGDNMLEPSANMPWFKGWSVERKEGTMTGKTLLEALDSVVPPQRPTDKPLRLPLQDVYKIGGIGTVPVGRVETGILKPGMIVTFAPQNLTTEVKSVEMHHEALQEALPGDNVGFNVKNISIKDIRRGSVASDSKNDPAKETKMFTAQVIIMNHPGQISAGYTPVLDCHTAHIACKFAELKEKVDRRSGKKVEDNPKSLKSGDAGIIDLIPTKPLCVETFTEYPPLGRFAVRDMRQTVAVGVIKNVDKSEGVGKVTKAAQKAGVGGKKK</sequence>
<dbReference type="InterPro" id="IPR000795">
    <property type="entry name" value="T_Tr_GTP-bd_dom"/>
</dbReference>
<keyword evidence="5" id="KW-0597">Phosphoprotein</keyword>
<protein>
    <recommendedName>
        <fullName evidence="10">Elongation factor 1-alpha</fullName>
    </recommendedName>
</protein>
<evidence type="ECO:0000256" key="5">
    <source>
        <dbReference type="ARBA" id="ARBA00022553"/>
    </source>
</evidence>
<dbReference type="GO" id="GO:0005737">
    <property type="term" value="C:cytoplasm"/>
    <property type="evidence" value="ECO:0007669"/>
    <property type="project" value="UniProtKB-SubCell"/>
</dbReference>
<proteinExistence type="inferred from homology"/>
<dbReference type="NCBIfam" id="TIGR00483">
    <property type="entry name" value="EF-1_alpha"/>
    <property type="match status" value="1"/>
</dbReference>
<keyword evidence="4" id="KW-0963">Cytoplasm</keyword>
<evidence type="ECO:0000259" key="11">
    <source>
        <dbReference type="PROSITE" id="PS51722"/>
    </source>
</evidence>
<comment type="function">
    <text evidence="1 10">This protein promotes the GTP-dependent binding of aminoacyl-tRNA to the A-site of ribosomes during protein biosynthesis.</text>
</comment>
<evidence type="ECO:0000256" key="10">
    <source>
        <dbReference type="RuleBase" id="RU000325"/>
    </source>
</evidence>
<dbReference type="EMBL" id="CMVM020000049">
    <property type="status" value="NOT_ANNOTATED_CDS"/>
    <property type="molecule type" value="Genomic_DNA"/>
</dbReference>
<dbReference type="OMA" id="SPPCYTP"/>
<dbReference type="Gene3D" id="2.40.30.10">
    <property type="entry name" value="Translation factors"/>
    <property type="match status" value="2"/>
</dbReference>
<dbReference type="FunFam" id="2.40.30.10:FF:000005">
    <property type="entry name" value="Elongation factor 1-alpha"/>
    <property type="match status" value="1"/>
</dbReference>
<feature type="domain" description="Tr-type G" evidence="11">
    <location>
        <begin position="5"/>
        <end position="242"/>
    </location>
</feature>
<dbReference type="InterPro" id="IPR054696">
    <property type="entry name" value="GTP-eEF1A_C"/>
</dbReference>
<keyword evidence="13" id="KW-1185">Reference proteome</keyword>
<dbReference type="SUPFAM" id="SSF50465">
    <property type="entry name" value="EF-Tu/eEF-1alpha/eIF2-gamma C-terminal domain"/>
    <property type="match status" value="1"/>
</dbReference>
<dbReference type="SUPFAM" id="SSF52540">
    <property type="entry name" value="P-loop containing nucleoside triphosphate hydrolases"/>
    <property type="match status" value="1"/>
</dbReference>
<dbReference type="PROSITE" id="PS00301">
    <property type="entry name" value="G_TR_1"/>
    <property type="match status" value="1"/>
</dbReference>
<dbReference type="InterPro" id="IPR031157">
    <property type="entry name" value="G_TR_CS"/>
</dbReference>
<dbReference type="HAMAP" id="MF_00118_A">
    <property type="entry name" value="EF_Tu_A"/>
    <property type="match status" value="1"/>
</dbReference>
<dbReference type="InterPro" id="IPR009000">
    <property type="entry name" value="Transl_B-barrel_sf"/>
</dbReference>
<dbReference type="GO" id="GO:0003924">
    <property type="term" value="F:GTPase activity"/>
    <property type="evidence" value="ECO:0007669"/>
    <property type="project" value="UniProtKB-UniRule"/>
</dbReference>
<evidence type="ECO:0000313" key="12">
    <source>
        <dbReference type="EnsemblMetazoa" id="OVOC1671.2"/>
    </source>
</evidence>
<dbReference type="GO" id="GO:0005525">
    <property type="term" value="F:GTP binding"/>
    <property type="evidence" value="ECO:0007669"/>
    <property type="project" value="UniProtKB-UniRule"/>
</dbReference>
<dbReference type="CDD" id="cd03693">
    <property type="entry name" value="EF1_alpha_II"/>
    <property type="match status" value="1"/>
</dbReference>
<dbReference type="Pfam" id="PF22594">
    <property type="entry name" value="GTP-eEF1A_C"/>
    <property type="match status" value="1"/>
</dbReference>
<evidence type="ECO:0000256" key="7">
    <source>
        <dbReference type="ARBA" id="ARBA00022768"/>
    </source>
</evidence>
<dbReference type="FunFam" id="3.40.50.300:FF:000090">
    <property type="entry name" value="Elongation factor 1-alpha"/>
    <property type="match status" value="1"/>
</dbReference>
<organism evidence="12 13">
    <name type="scientific">Onchocerca volvulus</name>
    <dbReference type="NCBI Taxonomy" id="6282"/>
    <lineage>
        <taxon>Eukaryota</taxon>
        <taxon>Metazoa</taxon>
        <taxon>Ecdysozoa</taxon>
        <taxon>Nematoda</taxon>
        <taxon>Chromadorea</taxon>
        <taxon>Rhabditida</taxon>
        <taxon>Spirurina</taxon>
        <taxon>Spiruromorpha</taxon>
        <taxon>Filarioidea</taxon>
        <taxon>Onchocercidae</taxon>
        <taxon>Onchocerca</taxon>
    </lineage>
</organism>
<dbReference type="InterPro" id="IPR004539">
    <property type="entry name" value="Transl_elong_EF1A_euk/arc"/>
</dbReference>
<keyword evidence="6 10" id="KW-0547">Nucleotide-binding</keyword>
<evidence type="ECO:0000256" key="4">
    <source>
        <dbReference type="ARBA" id="ARBA00022490"/>
    </source>
</evidence>
<comment type="similarity">
    <text evidence="3 10">Belongs to the TRAFAC class translation factor GTPase superfamily. Classic translation factor GTPase family. EF-Tu/EF-1A subfamily.</text>
</comment>
<dbReference type="InterPro" id="IPR027417">
    <property type="entry name" value="P-loop_NTPase"/>
</dbReference>
<dbReference type="EnsemblMetazoa" id="OVOC1671.2">
    <property type="protein sequence ID" value="OVOC1671.2"/>
    <property type="gene ID" value="WBGene00238480"/>
</dbReference>
<dbReference type="PROSITE" id="PS51722">
    <property type="entry name" value="G_TR_2"/>
    <property type="match status" value="1"/>
</dbReference>
<evidence type="ECO:0000256" key="2">
    <source>
        <dbReference type="ARBA" id="ARBA00004496"/>
    </source>
</evidence>
<dbReference type="AlphaFoldDB" id="A0A2K6VQN1"/>
<dbReference type="FunFam" id="2.40.30.10:FF:000003">
    <property type="entry name" value="Elongation factor 1-alpha"/>
    <property type="match status" value="1"/>
</dbReference>
<evidence type="ECO:0000256" key="8">
    <source>
        <dbReference type="ARBA" id="ARBA00022917"/>
    </source>
</evidence>
<dbReference type="Gene3D" id="3.40.50.300">
    <property type="entry name" value="P-loop containing nucleotide triphosphate hydrolases"/>
    <property type="match status" value="1"/>
</dbReference>
<keyword evidence="9 10" id="KW-0342">GTP-binding</keyword>
<dbReference type="Pfam" id="PF03144">
    <property type="entry name" value="GTP_EFTU_D2"/>
    <property type="match status" value="1"/>
</dbReference>
<dbReference type="SUPFAM" id="SSF50447">
    <property type="entry name" value="Translation proteins"/>
    <property type="match status" value="1"/>
</dbReference>
<dbReference type="GO" id="GO:0003746">
    <property type="term" value="F:translation elongation factor activity"/>
    <property type="evidence" value="ECO:0007669"/>
    <property type="project" value="UniProtKB-UniRule"/>
</dbReference>
<evidence type="ECO:0000313" key="13">
    <source>
        <dbReference type="Proteomes" id="UP000024404"/>
    </source>
</evidence>
<evidence type="ECO:0000256" key="1">
    <source>
        <dbReference type="ARBA" id="ARBA00003982"/>
    </source>
</evidence>
<dbReference type="STRING" id="6282.A0A2K6VQN1"/>
<dbReference type="InterPro" id="IPR009001">
    <property type="entry name" value="Transl_elong_EF1A/Init_IF2_C"/>
</dbReference>
<accession>A0A2K6VQN1</accession>
<dbReference type="EnsemblMetazoa" id="OVOC1671.1">
    <property type="protein sequence ID" value="OVOC1671.1"/>
    <property type="gene ID" value="WBGene00238480"/>
</dbReference>
<dbReference type="NCBIfam" id="NF008969">
    <property type="entry name" value="PRK12317.1"/>
    <property type="match status" value="1"/>
</dbReference>
<comment type="subcellular location">
    <subcellularLocation>
        <location evidence="2">Cytoplasm</location>
    </subcellularLocation>
</comment>
<evidence type="ECO:0000256" key="6">
    <source>
        <dbReference type="ARBA" id="ARBA00022741"/>
    </source>
</evidence>
<keyword evidence="7 10" id="KW-0251">Elongation factor</keyword>
<evidence type="ECO:0000256" key="9">
    <source>
        <dbReference type="ARBA" id="ARBA00023134"/>
    </source>
</evidence>
<dbReference type="CDD" id="cd03705">
    <property type="entry name" value="EF1_alpha_III"/>
    <property type="match status" value="1"/>
</dbReference>
<dbReference type="CDD" id="cd01883">
    <property type="entry name" value="EF1_alpha"/>
    <property type="match status" value="1"/>
</dbReference>
<reference evidence="12" key="2">
    <citation type="submission" date="2018-02" db="UniProtKB">
        <authorList>
            <consortium name="EnsemblMetazoa"/>
        </authorList>
    </citation>
    <scope>IDENTIFICATION</scope>
</reference>
<reference evidence="13" key="1">
    <citation type="submission" date="2013-10" db="EMBL/GenBank/DDBJ databases">
        <title>Genome sequencing of Onchocerca volvulus.</title>
        <authorList>
            <person name="Cotton J."/>
            <person name="Tsai J."/>
            <person name="Stanley E."/>
            <person name="Tracey A."/>
            <person name="Holroyd N."/>
            <person name="Lustigman S."/>
            <person name="Berriman M."/>
        </authorList>
    </citation>
    <scope>NUCLEOTIDE SEQUENCE</scope>
</reference>
<dbReference type="Pfam" id="PF00009">
    <property type="entry name" value="GTP_EFTU"/>
    <property type="match status" value="1"/>
</dbReference>
<dbReference type="PRINTS" id="PR00315">
    <property type="entry name" value="ELONGATNFCT"/>
</dbReference>